<accession>A0AA39MXF6</accession>
<dbReference type="RefSeq" id="XP_060327397.1">
    <property type="nucleotide sequence ID" value="XM_060483274.1"/>
</dbReference>
<reference evidence="1" key="1">
    <citation type="submission" date="2023-06" db="EMBL/GenBank/DDBJ databases">
        <authorList>
            <consortium name="Lawrence Berkeley National Laboratory"/>
            <person name="Ahrendt S."/>
            <person name="Sahu N."/>
            <person name="Indic B."/>
            <person name="Wong-Bajracharya J."/>
            <person name="Merenyi Z."/>
            <person name="Ke H.-M."/>
            <person name="Monk M."/>
            <person name="Kocsube S."/>
            <person name="Drula E."/>
            <person name="Lipzen A."/>
            <person name="Balint B."/>
            <person name="Henrissat B."/>
            <person name="Andreopoulos B."/>
            <person name="Martin F.M."/>
            <person name="Harder C.B."/>
            <person name="Rigling D."/>
            <person name="Ford K.L."/>
            <person name="Foster G.D."/>
            <person name="Pangilinan J."/>
            <person name="Papanicolaou A."/>
            <person name="Barry K."/>
            <person name="LaButti K."/>
            <person name="Viragh M."/>
            <person name="Koriabine M."/>
            <person name="Yan M."/>
            <person name="Riley R."/>
            <person name="Champramary S."/>
            <person name="Plett K.L."/>
            <person name="Tsai I.J."/>
            <person name="Slot J."/>
            <person name="Sipos G."/>
            <person name="Plett J."/>
            <person name="Nagy L.G."/>
            <person name="Grigoriev I.V."/>
        </authorList>
    </citation>
    <scope>NUCLEOTIDE SEQUENCE</scope>
    <source>
        <strain evidence="1">CCBAS 213</strain>
    </source>
</reference>
<evidence type="ECO:0000313" key="2">
    <source>
        <dbReference type="Proteomes" id="UP001175211"/>
    </source>
</evidence>
<organism evidence="1 2">
    <name type="scientific">Armillaria tabescens</name>
    <name type="common">Ringless honey mushroom</name>
    <name type="synonym">Agaricus tabescens</name>
    <dbReference type="NCBI Taxonomy" id="1929756"/>
    <lineage>
        <taxon>Eukaryota</taxon>
        <taxon>Fungi</taxon>
        <taxon>Dikarya</taxon>
        <taxon>Basidiomycota</taxon>
        <taxon>Agaricomycotina</taxon>
        <taxon>Agaricomycetes</taxon>
        <taxon>Agaricomycetidae</taxon>
        <taxon>Agaricales</taxon>
        <taxon>Marasmiineae</taxon>
        <taxon>Physalacriaceae</taxon>
        <taxon>Desarmillaria</taxon>
    </lineage>
</organism>
<comment type="caution">
    <text evidence="1">The sequence shown here is derived from an EMBL/GenBank/DDBJ whole genome shotgun (WGS) entry which is preliminary data.</text>
</comment>
<dbReference type="AlphaFoldDB" id="A0AA39MXF6"/>
<dbReference type="GeneID" id="85366822"/>
<gene>
    <name evidence="1" type="ORF">EV420DRAFT_738282</name>
</gene>
<name>A0AA39MXF6_ARMTA</name>
<protein>
    <submittedName>
        <fullName evidence="1">Uncharacterized protein</fullName>
    </submittedName>
</protein>
<dbReference type="EMBL" id="JAUEPS010000035">
    <property type="protein sequence ID" value="KAK0450526.1"/>
    <property type="molecule type" value="Genomic_DNA"/>
</dbReference>
<dbReference type="Proteomes" id="UP001175211">
    <property type="component" value="Unassembled WGS sequence"/>
</dbReference>
<proteinExistence type="predicted"/>
<evidence type="ECO:0000313" key="1">
    <source>
        <dbReference type="EMBL" id="KAK0450526.1"/>
    </source>
</evidence>
<sequence length="129" mass="14883">MLVVTASRWLFIKPYGRVPDIKMVPMVFVRRHTTIPVPRAFGSFRYRARDFLVMTRTPEHSLELWEWRDLEDGTRSALLVQLRDYVLQLRSIPRPVGSSTAICSVLGGLVYDLRLCTDGPYGPYVARIK</sequence>
<keyword evidence="2" id="KW-1185">Reference proteome</keyword>